<accession>T0YAI4</accession>
<comment type="caution">
    <text evidence="1">The sequence shown here is derived from an EMBL/GenBank/DDBJ whole genome shotgun (WGS) entry which is preliminary data.</text>
</comment>
<sequence length="75" mass="7950">MDAYNDPNAQADLNVYRKQFGLTFQNTGSTACNSTNGCLTIVGETGSTTSLPVANTSWAEEISLDLDMVSAICPN</sequence>
<gene>
    <name evidence="1" type="ORF">B1A_20975</name>
</gene>
<dbReference type="InterPro" id="IPR036852">
    <property type="entry name" value="Peptidase_S8/S53_dom_sf"/>
</dbReference>
<dbReference type="GO" id="GO:0006508">
    <property type="term" value="P:proteolysis"/>
    <property type="evidence" value="ECO:0007669"/>
    <property type="project" value="UniProtKB-KW"/>
</dbReference>
<keyword evidence="1" id="KW-0645">Protease</keyword>
<proteinExistence type="predicted"/>
<dbReference type="Gene3D" id="3.40.50.200">
    <property type="entry name" value="Peptidase S8/S53 domain"/>
    <property type="match status" value="1"/>
</dbReference>
<name>T0YAI4_9ZZZZ</name>
<reference evidence="1" key="2">
    <citation type="journal article" date="2014" name="ISME J.">
        <title>Microbial stratification in low pH oxic and suboxic macroscopic growths along an acid mine drainage.</title>
        <authorList>
            <person name="Mendez-Garcia C."/>
            <person name="Mesa V."/>
            <person name="Sprenger R.R."/>
            <person name="Richter M."/>
            <person name="Diez M.S."/>
            <person name="Solano J."/>
            <person name="Bargiela R."/>
            <person name="Golyshina O.V."/>
            <person name="Manteca A."/>
            <person name="Ramos J.L."/>
            <person name="Gallego J.R."/>
            <person name="Llorente I."/>
            <person name="Martins Dos Santos V.A."/>
            <person name="Jensen O.N."/>
            <person name="Pelaez A.I."/>
            <person name="Sanchez J."/>
            <person name="Ferrer M."/>
        </authorList>
    </citation>
    <scope>NUCLEOTIDE SEQUENCE</scope>
</reference>
<keyword evidence="1" id="KW-0378">Hydrolase</keyword>
<feature type="non-terminal residue" evidence="1">
    <location>
        <position position="75"/>
    </location>
</feature>
<evidence type="ECO:0000313" key="1">
    <source>
        <dbReference type="EMBL" id="EQD28837.1"/>
    </source>
</evidence>
<organism evidence="1">
    <name type="scientific">mine drainage metagenome</name>
    <dbReference type="NCBI Taxonomy" id="410659"/>
    <lineage>
        <taxon>unclassified sequences</taxon>
        <taxon>metagenomes</taxon>
        <taxon>ecological metagenomes</taxon>
    </lineage>
</organism>
<dbReference type="GO" id="GO:0004252">
    <property type="term" value="F:serine-type endopeptidase activity"/>
    <property type="evidence" value="ECO:0007669"/>
    <property type="project" value="InterPro"/>
</dbReference>
<protein>
    <submittedName>
        <fullName evidence="1">Protease-like protein</fullName>
    </submittedName>
</protein>
<reference evidence="1" key="1">
    <citation type="submission" date="2013-08" db="EMBL/GenBank/DDBJ databases">
        <authorList>
            <person name="Mendez C."/>
            <person name="Richter M."/>
            <person name="Ferrer M."/>
            <person name="Sanchez J."/>
        </authorList>
    </citation>
    <scope>NUCLEOTIDE SEQUENCE</scope>
</reference>
<dbReference type="AlphaFoldDB" id="T0YAI4"/>
<dbReference type="EMBL" id="AUZX01015488">
    <property type="protein sequence ID" value="EQD28837.1"/>
    <property type="molecule type" value="Genomic_DNA"/>
</dbReference>